<dbReference type="InterPro" id="IPR038765">
    <property type="entry name" value="Papain-like_cys_pep_sf"/>
</dbReference>
<name>A0ABP1R4W8_9HEXA</name>
<dbReference type="Pfam" id="PF02338">
    <property type="entry name" value="OTU"/>
    <property type="match status" value="1"/>
</dbReference>
<dbReference type="CDD" id="cd22745">
    <property type="entry name" value="OTU_OTU1"/>
    <property type="match status" value="1"/>
</dbReference>
<gene>
    <name evidence="13" type="ORF">ODALV1_LOCUS18855</name>
</gene>
<evidence type="ECO:0000313" key="13">
    <source>
        <dbReference type="EMBL" id="CAL8120107.1"/>
    </source>
</evidence>
<evidence type="ECO:0000256" key="6">
    <source>
        <dbReference type="ARBA" id="ARBA00022801"/>
    </source>
</evidence>
<feature type="compositionally biased region" description="Low complexity" evidence="10">
    <location>
        <begin position="97"/>
        <end position="115"/>
    </location>
</feature>
<evidence type="ECO:0000313" key="14">
    <source>
        <dbReference type="Proteomes" id="UP001642540"/>
    </source>
</evidence>
<evidence type="ECO:0000256" key="9">
    <source>
        <dbReference type="RuleBase" id="RU367104"/>
    </source>
</evidence>
<dbReference type="InterPro" id="IPR029071">
    <property type="entry name" value="Ubiquitin-like_domsf"/>
</dbReference>
<evidence type="ECO:0000256" key="7">
    <source>
        <dbReference type="ARBA" id="ARBA00022807"/>
    </source>
</evidence>
<keyword evidence="6 9" id="KW-0378">Hydrolase</keyword>
<dbReference type="InterPro" id="IPR013087">
    <property type="entry name" value="Znf_C2H2_type"/>
</dbReference>
<evidence type="ECO:0000256" key="4">
    <source>
        <dbReference type="ARBA" id="ARBA00022771"/>
    </source>
</evidence>
<dbReference type="SUPFAM" id="SSF54236">
    <property type="entry name" value="Ubiquitin-like"/>
    <property type="match status" value="1"/>
</dbReference>
<dbReference type="PROSITE" id="PS50802">
    <property type="entry name" value="OTU"/>
    <property type="match status" value="1"/>
</dbReference>
<feature type="region of interest" description="Disordered" evidence="10">
    <location>
        <begin position="1"/>
        <end position="26"/>
    </location>
</feature>
<keyword evidence="4" id="KW-0863">Zinc-finger</keyword>
<dbReference type="PANTHER" id="PTHR13312">
    <property type="entry name" value="HIV-INDUCED PROTEIN-7-LIKE PROTEASE"/>
    <property type="match status" value="1"/>
</dbReference>
<proteinExistence type="predicted"/>
<evidence type="ECO:0000256" key="10">
    <source>
        <dbReference type="SAM" id="MobiDB-lite"/>
    </source>
</evidence>
<evidence type="ECO:0000256" key="5">
    <source>
        <dbReference type="ARBA" id="ARBA00022786"/>
    </source>
</evidence>
<dbReference type="EMBL" id="CAXLJM020000062">
    <property type="protein sequence ID" value="CAL8120107.1"/>
    <property type="molecule type" value="Genomic_DNA"/>
</dbReference>
<dbReference type="PANTHER" id="PTHR13312:SF0">
    <property type="entry name" value="UBIQUITIN THIOESTERASE OTU1"/>
    <property type="match status" value="1"/>
</dbReference>
<keyword evidence="3" id="KW-0479">Metal-binding</keyword>
<dbReference type="CDD" id="cd17059">
    <property type="entry name" value="Ubl_OTU1"/>
    <property type="match status" value="1"/>
</dbReference>
<dbReference type="Gene3D" id="3.90.70.80">
    <property type="match status" value="1"/>
</dbReference>
<dbReference type="SUPFAM" id="SSF54001">
    <property type="entry name" value="Cysteine proteinases"/>
    <property type="match status" value="1"/>
</dbReference>
<feature type="domain" description="Ubiquitin-like" evidence="11">
    <location>
        <begin position="10"/>
        <end position="90"/>
    </location>
</feature>
<keyword evidence="9" id="KW-0963">Cytoplasm</keyword>
<dbReference type="Pfam" id="PF21403">
    <property type="entry name" value="OTU1_UBXL"/>
    <property type="match status" value="1"/>
</dbReference>
<comment type="subcellular location">
    <subcellularLocation>
        <location evidence="9">Cytoplasm</location>
    </subcellularLocation>
</comment>
<keyword evidence="5 9" id="KW-0833">Ubl conjugation pathway</keyword>
<evidence type="ECO:0000256" key="3">
    <source>
        <dbReference type="ARBA" id="ARBA00022723"/>
    </source>
</evidence>
<organism evidence="13 14">
    <name type="scientific">Orchesella dallaii</name>
    <dbReference type="NCBI Taxonomy" id="48710"/>
    <lineage>
        <taxon>Eukaryota</taxon>
        <taxon>Metazoa</taxon>
        <taxon>Ecdysozoa</taxon>
        <taxon>Arthropoda</taxon>
        <taxon>Hexapoda</taxon>
        <taxon>Collembola</taxon>
        <taxon>Entomobryomorpha</taxon>
        <taxon>Entomobryoidea</taxon>
        <taxon>Orchesellidae</taxon>
        <taxon>Orchesellinae</taxon>
        <taxon>Orchesella</taxon>
    </lineage>
</organism>
<dbReference type="InterPro" id="IPR003323">
    <property type="entry name" value="OTU_dom"/>
</dbReference>
<protein>
    <recommendedName>
        <fullName evidence="9">Ubiquitin thioesterase OTU</fullName>
        <ecNumber evidence="9">3.4.19.12</ecNumber>
    </recommendedName>
</protein>
<keyword evidence="14" id="KW-1185">Reference proteome</keyword>
<dbReference type="Pfam" id="PF24560">
    <property type="entry name" value="zf-C2H2_OTU1_C"/>
    <property type="match status" value="1"/>
</dbReference>
<evidence type="ECO:0000256" key="2">
    <source>
        <dbReference type="ARBA" id="ARBA00022670"/>
    </source>
</evidence>
<keyword evidence="8" id="KW-0862">Zinc</keyword>
<keyword evidence="2" id="KW-0645">Protease</keyword>
<dbReference type="InterPro" id="IPR057766">
    <property type="entry name" value="Znf-C2H2_OTU1-like_C"/>
</dbReference>
<dbReference type="PROSITE" id="PS50053">
    <property type="entry name" value="UBIQUITIN_2"/>
    <property type="match status" value="1"/>
</dbReference>
<dbReference type="EC" id="3.4.19.12" evidence="9"/>
<dbReference type="InterPro" id="IPR000626">
    <property type="entry name" value="Ubiquitin-like_dom"/>
</dbReference>
<comment type="caution">
    <text evidence="13">The sequence shown here is derived from an EMBL/GenBank/DDBJ whole genome shotgun (WGS) entry which is preliminary data.</text>
</comment>
<accession>A0ABP1R4W8</accession>
<reference evidence="13 14" key="1">
    <citation type="submission" date="2024-08" db="EMBL/GenBank/DDBJ databases">
        <authorList>
            <person name="Cucini C."/>
            <person name="Frati F."/>
        </authorList>
    </citation>
    <scope>NUCLEOTIDE SEQUENCE [LARGE SCALE GENOMIC DNA]</scope>
</reference>
<keyword evidence="7 9" id="KW-0788">Thiol protease</keyword>
<dbReference type="PROSITE" id="PS00028">
    <property type="entry name" value="ZINC_FINGER_C2H2_1"/>
    <property type="match status" value="1"/>
</dbReference>
<feature type="region of interest" description="Disordered" evidence="10">
    <location>
        <begin position="85"/>
        <end position="131"/>
    </location>
</feature>
<evidence type="ECO:0000259" key="11">
    <source>
        <dbReference type="PROSITE" id="PS50053"/>
    </source>
</evidence>
<evidence type="ECO:0000259" key="12">
    <source>
        <dbReference type="PROSITE" id="PS50802"/>
    </source>
</evidence>
<feature type="domain" description="OTU" evidence="12">
    <location>
        <begin position="163"/>
        <end position="290"/>
    </location>
</feature>
<comment type="function">
    <text evidence="9">Hydrolase that can remove conjugated ubiquitin from proteins and may therefore play an important regulatory role at the level of protein turnover by preventing degradation.</text>
</comment>
<sequence>MASGSDSQKLALRVKSKKSQNAVLRDVDPQETVQSLLQRLSELTGIPEGNMALLKGFPPKRISYETTNLVESLGLQNQDTIIVEADTSGSPNTGDEGATAAPSSAAGGATTLSTPESDKGIIPSPGTEDLPVYPVVTVDDSPENNAPSLVDLVSTGSEPSGLLLRQIVPSDNSCLFTSVTYCLSGEVSPDNEGGSSFLRELIANTVAADTNRFNEAILGRPNEEYVSWIKKPESWGGGIELSILAEFYGMQISVVDTQSLHISNFGEDQNYSQRIFIIYDGIHYDPLYFESFNGGTTRTIFEVNDIQMNDLAMQLAREAHASNQFTDLKNFSLRCQNCNTLLKGQEEAQAHAKKTAHTAFAEIVQKK</sequence>
<dbReference type="InterPro" id="IPR048857">
    <property type="entry name" value="OTU1_Ubl"/>
</dbReference>
<comment type="catalytic activity">
    <reaction evidence="1 9">
        <text>Thiol-dependent hydrolysis of ester, thioester, amide, peptide and isopeptide bonds formed by the C-terminal Gly of ubiquitin (a 76-residue protein attached to proteins as an intracellular targeting signal).</text>
        <dbReference type="EC" id="3.4.19.12"/>
    </reaction>
</comment>
<dbReference type="Gene3D" id="3.10.20.90">
    <property type="entry name" value="Phosphatidylinositol 3-kinase Catalytic Subunit, Chain A, domain 1"/>
    <property type="match status" value="1"/>
</dbReference>
<evidence type="ECO:0000256" key="8">
    <source>
        <dbReference type="ARBA" id="ARBA00022833"/>
    </source>
</evidence>
<dbReference type="Proteomes" id="UP001642540">
    <property type="component" value="Unassembled WGS sequence"/>
</dbReference>
<evidence type="ECO:0000256" key="1">
    <source>
        <dbReference type="ARBA" id="ARBA00000707"/>
    </source>
</evidence>